<dbReference type="Proteomes" id="UP000251891">
    <property type="component" value="Unassembled WGS sequence"/>
</dbReference>
<dbReference type="GO" id="GO:0020037">
    <property type="term" value="F:heme binding"/>
    <property type="evidence" value="ECO:0007669"/>
    <property type="project" value="InterPro"/>
</dbReference>
<keyword evidence="2" id="KW-0503">Monooxygenase</keyword>
<keyword evidence="2" id="KW-0408">Iron</keyword>
<dbReference type="InterPro" id="IPR001128">
    <property type="entry name" value="Cyt_P450"/>
</dbReference>
<protein>
    <submittedName>
        <fullName evidence="3">Cytochrome P450</fullName>
    </submittedName>
</protein>
<proteinExistence type="inferred from homology"/>
<evidence type="ECO:0000313" key="4">
    <source>
        <dbReference type="Proteomes" id="UP000251891"/>
    </source>
</evidence>
<organism evidence="3 4">
    <name type="scientific">Actinomadura craniellae</name>
    <dbReference type="NCBI Taxonomy" id="2231787"/>
    <lineage>
        <taxon>Bacteria</taxon>
        <taxon>Bacillati</taxon>
        <taxon>Actinomycetota</taxon>
        <taxon>Actinomycetes</taxon>
        <taxon>Streptosporangiales</taxon>
        <taxon>Thermomonosporaceae</taxon>
        <taxon>Actinomadura</taxon>
    </lineage>
</organism>
<dbReference type="GO" id="GO:0016705">
    <property type="term" value="F:oxidoreductase activity, acting on paired donors, with incorporation or reduction of molecular oxygen"/>
    <property type="evidence" value="ECO:0007669"/>
    <property type="project" value="InterPro"/>
</dbReference>
<dbReference type="PROSITE" id="PS00086">
    <property type="entry name" value="CYTOCHROME_P450"/>
    <property type="match status" value="1"/>
</dbReference>
<keyword evidence="4" id="KW-1185">Reference proteome</keyword>
<dbReference type="InterPro" id="IPR036396">
    <property type="entry name" value="Cyt_P450_sf"/>
</dbReference>
<keyword evidence="2" id="KW-0560">Oxidoreductase</keyword>
<dbReference type="AlphaFoldDB" id="A0A365HD37"/>
<comment type="caution">
    <text evidence="3">The sequence shown here is derived from an EMBL/GenBank/DDBJ whole genome shotgun (WGS) entry which is preliminary data.</text>
</comment>
<gene>
    <name evidence="3" type="ORF">DPM19_02450</name>
</gene>
<evidence type="ECO:0000313" key="3">
    <source>
        <dbReference type="EMBL" id="RAY17044.1"/>
    </source>
</evidence>
<dbReference type="Gene3D" id="1.10.630.10">
    <property type="entry name" value="Cytochrome P450"/>
    <property type="match status" value="1"/>
</dbReference>
<sequence length="456" mass="51232">MSTEDVARDEDRKKNRYHFDRHTPEYRQQFEAITQEMHATCPIAWSDTYDGHWVAAGNREVFDLARSAEFLSNDHDVDNVKRGYQGISIPKPQRAKGTRGGFLEMDPPEQRHYRQALNPYLSPAAIKRWIPVIDEVTRACLDEKIETGRIDFVDDLANIVPAVLTLAMMGIPVNAWTIYNEPVHAAVYTPPNSPDMERVAEMHMQMGRHLFGQLLEVRANPRPGLIDALVHADINGKNPPDLELIGVLALLIGGGFDTTTALTAHAIEWLSENPAERDRLSRERDTLLDSATEEFLRFYTPAVGDGRTISADCEIAGTQFKEGDRLWLSWAMANRDPAVFPDPDQVDLARTGNRHSSFGLGIHRCIGSNVARTVFKRMLLQVLDRMPDYVCDPEGTVHYETIGVINGMRFLPATFTPGPRLGPGLDETLEKIQQICDEQRLAEPVTSRKAQAKLPD</sequence>
<dbReference type="PANTHER" id="PTHR46696:SF6">
    <property type="entry name" value="P450, PUTATIVE (EUROFUNG)-RELATED"/>
    <property type="match status" value="1"/>
</dbReference>
<accession>A0A365HD37</accession>
<keyword evidence="2" id="KW-0349">Heme</keyword>
<keyword evidence="2" id="KW-0479">Metal-binding</keyword>
<dbReference type="InterPro" id="IPR017972">
    <property type="entry name" value="Cyt_P450_CS"/>
</dbReference>
<dbReference type="Pfam" id="PF00067">
    <property type="entry name" value="p450"/>
    <property type="match status" value="1"/>
</dbReference>
<comment type="similarity">
    <text evidence="1 2">Belongs to the cytochrome P450 family.</text>
</comment>
<dbReference type="GO" id="GO:0005506">
    <property type="term" value="F:iron ion binding"/>
    <property type="evidence" value="ECO:0007669"/>
    <property type="project" value="InterPro"/>
</dbReference>
<reference evidence="3 4" key="1">
    <citation type="submission" date="2018-06" db="EMBL/GenBank/DDBJ databases">
        <title>Actinomadura craniellae sp. nov. isolated from marine sponge Craniella sp.</title>
        <authorList>
            <person name="Li L."/>
            <person name="Xu Q.H."/>
            <person name="Lin H.W."/>
            <person name="Lu Y.H."/>
        </authorList>
    </citation>
    <scope>NUCLEOTIDE SEQUENCE [LARGE SCALE GENOMIC DNA]</scope>
    <source>
        <strain evidence="3 4">LHW63021</strain>
    </source>
</reference>
<evidence type="ECO:0000256" key="2">
    <source>
        <dbReference type="RuleBase" id="RU000461"/>
    </source>
</evidence>
<dbReference type="PRINTS" id="PR00359">
    <property type="entry name" value="BP450"/>
</dbReference>
<dbReference type="InterPro" id="IPR002397">
    <property type="entry name" value="Cyt_P450_B"/>
</dbReference>
<dbReference type="RefSeq" id="WP_111863098.1">
    <property type="nucleotide sequence ID" value="NZ_QLYX01000001.1"/>
</dbReference>
<dbReference type="GO" id="GO:0004497">
    <property type="term" value="F:monooxygenase activity"/>
    <property type="evidence" value="ECO:0007669"/>
    <property type="project" value="UniProtKB-KW"/>
</dbReference>
<dbReference type="EMBL" id="QLYX01000001">
    <property type="protein sequence ID" value="RAY17044.1"/>
    <property type="molecule type" value="Genomic_DNA"/>
</dbReference>
<name>A0A365HD37_9ACTN</name>
<dbReference type="SUPFAM" id="SSF48264">
    <property type="entry name" value="Cytochrome P450"/>
    <property type="match status" value="1"/>
</dbReference>
<evidence type="ECO:0000256" key="1">
    <source>
        <dbReference type="ARBA" id="ARBA00010617"/>
    </source>
</evidence>
<dbReference type="PANTHER" id="PTHR46696">
    <property type="entry name" value="P450, PUTATIVE (EUROFUNG)-RELATED"/>
    <property type="match status" value="1"/>
</dbReference>
<dbReference type="OrthoDB" id="3209493at2"/>